<dbReference type="Pfam" id="PF00078">
    <property type="entry name" value="RVT_1"/>
    <property type="match status" value="1"/>
</dbReference>
<accession>A0A0G0LNX4</accession>
<dbReference type="PATRIC" id="fig|1618334.3.peg.353"/>
<evidence type="ECO:0000259" key="1">
    <source>
        <dbReference type="PROSITE" id="PS50878"/>
    </source>
</evidence>
<reference evidence="2 3" key="1">
    <citation type="journal article" date="2015" name="Nature">
        <title>rRNA introns, odd ribosomes, and small enigmatic genomes across a large radiation of phyla.</title>
        <authorList>
            <person name="Brown C.T."/>
            <person name="Hug L.A."/>
            <person name="Thomas B.C."/>
            <person name="Sharon I."/>
            <person name="Castelle C.J."/>
            <person name="Singh A."/>
            <person name="Wilkins M.J."/>
            <person name="Williams K.H."/>
            <person name="Banfield J.F."/>
        </authorList>
    </citation>
    <scope>NUCLEOTIDE SEQUENCE [LARGE SCALE GENOMIC DNA]</scope>
</reference>
<dbReference type="PANTHER" id="PTHR34047:SF8">
    <property type="entry name" value="PROTEIN YKFC"/>
    <property type="match status" value="1"/>
</dbReference>
<dbReference type="InterPro" id="IPR051083">
    <property type="entry name" value="GrpII_Intron_Splice-Mob/Def"/>
</dbReference>
<feature type="domain" description="Reverse transcriptase" evidence="1">
    <location>
        <begin position="1"/>
        <end position="291"/>
    </location>
</feature>
<dbReference type="CDD" id="cd01651">
    <property type="entry name" value="RT_G2_intron"/>
    <property type="match status" value="1"/>
</dbReference>
<comment type="caution">
    <text evidence="2">The sequence shown here is derived from an EMBL/GenBank/DDBJ whole genome shotgun (WGS) entry which is preliminary data.</text>
</comment>
<dbReference type="PROSITE" id="PS50878">
    <property type="entry name" value="RT_POL"/>
    <property type="match status" value="1"/>
</dbReference>
<dbReference type="InterPro" id="IPR000477">
    <property type="entry name" value="RT_dom"/>
</dbReference>
<feature type="non-terminal residue" evidence="2">
    <location>
        <position position="330"/>
    </location>
</feature>
<dbReference type="EMBL" id="LBVO01000021">
    <property type="protein sequence ID" value="KKQ89665.1"/>
    <property type="molecule type" value="Genomic_DNA"/>
</dbReference>
<dbReference type="PANTHER" id="PTHR34047">
    <property type="entry name" value="NUCLEAR INTRON MATURASE 1, MITOCHONDRIAL-RELATED"/>
    <property type="match status" value="1"/>
</dbReference>
<dbReference type="SUPFAM" id="SSF56672">
    <property type="entry name" value="DNA/RNA polymerases"/>
    <property type="match status" value="1"/>
</dbReference>
<name>A0A0G0LNX4_9BACT</name>
<sequence>MSSRILLKRLQRSRIMKRQLIHSFKDIISIDNLLLSWQEFIKGKRLKSDVLIFQDNLIDNILALYRDLSNFTYRHSSYQSFNISDPKPRIIHKATVRDRLVHRAIYQKLYPFFDRTFISDSYSCRIGKGTYKALDQFRKYANKVSQNNTKTCWVLQCDIRKFFASVDHQNLFDILTRYIPDQNILKLLKEVIGSFNTQPGIGLPLGNLTSQLLANVYLNEFDHFAKHKLKAQFYIRYADDFVVLSDDKLWLNQIIPVVQRFLQDQLKLTLHPNKVTINTLTSGIDFLGYVTLPHCWILRTKTKRRMLRRVNQENIESYRGLLKHCDGHKL</sequence>
<protein>
    <recommendedName>
        <fullName evidence="1">Reverse transcriptase domain-containing protein</fullName>
    </recommendedName>
</protein>
<dbReference type="InterPro" id="IPR043502">
    <property type="entry name" value="DNA/RNA_pol_sf"/>
</dbReference>
<dbReference type="Proteomes" id="UP000033934">
    <property type="component" value="Unassembled WGS sequence"/>
</dbReference>
<gene>
    <name evidence="2" type="ORF">UT11_C0021G0001</name>
</gene>
<evidence type="ECO:0000313" key="2">
    <source>
        <dbReference type="EMBL" id="KKQ89665.1"/>
    </source>
</evidence>
<evidence type="ECO:0000313" key="3">
    <source>
        <dbReference type="Proteomes" id="UP000033934"/>
    </source>
</evidence>
<organism evidence="2 3">
    <name type="scientific">Berkelbacteria bacterium GW2011_GWA2_38_9</name>
    <dbReference type="NCBI Taxonomy" id="1618334"/>
    <lineage>
        <taxon>Bacteria</taxon>
        <taxon>Candidatus Berkelbacteria</taxon>
    </lineage>
</organism>
<dbReference type="AlphaFoldDB" id="A0A0G0LNX4"/>
<proteinExistence type="predicted"/>